<comment type="subcellular location">
    <subcellularLocation>
        <location evidence="1">Cell membrane</location>
        <topology evidence="1">Multi-pass membrane protein</topology>
    </subcellularLocation>
</comment>
<keyword evidence="11" id="KW-1185">Reference proteome</keyword>
<evidence type="ECO:0000313" key="11">
    <source>
        <dbReference type="Proteomes" id="UP000533476"/>
    </source>
</evidence>
<accession>A0A7Y0L162</accession>
<keyword evidence="6 7" id="KW-0472">Membrane</keyword>
<organism evidence="10 11">
    <name type="scientific">Sulfobacillus harzensis</name>
    <dbReference type="NCBI Taxonomy" id="2729629"/>
    <lineage>
        <taxon>Bacteria</taxon>
        <taxon>Bacillati</taxon>
        <taxon>Bacillota</taxon>
        <taxon>Clostridia</taxon>
        <taxon>Eubacteriales</taxon>
        <taxon>Clostridiales Family XVII. Incertae Sedis</taxon>
        <taxon>Sulfobacillus</taxon>
    </lineage>
</organism>
<evidence type="ECO:0000256" key="3">
    <source>
        <dbReference type="ARBA" id="ARBA00022475"/>
    </source>
</evidence>
<keyword evidence="3" id="KW-1003">Cell membrane</keyword>
<evidence type="ECO:0000259" key="8">
    <source>
        <dbReference type="Pfam" id="PF04239"/>
    </source>
</evidence>
<dbReference type="Proteomes" id="UP000533476">
    <property type="component" value="Unassembled WGS sequence"/>
</dbReference>
<protein>
    <submittedName>
        <fullName evidence="10">DUF421 domain-containing protein</fullName>
    </submittedName>
</protein>
<evidence type="ECO:0000256" key="5">
    <source>
        <dbReference type="ARBA" id="ARBA00022989"/>
    </source>
</evidence>
<keyword evidence="5 7" id="KW-1133">Transmembrane helix</keyword>
<dbReference type="InterPro" id="IPR007353">
    <property type="entry name" value="DUF421"/>
</dbReference>
<comment type="caution">
    <text evidence="10">The sequence shown here is derived from an EMBL/GenBank/DDBJ whole genome shotgun (WGS) entry which is preliminary data.</text>
</comment>
<gene>
    <name evidence="10" type="ORF">HIJ39_01830</name>
</gene>
<dbReference type="Pfam" id="PF20730">
    <property type="entry name" value="YetF_N"/>
    <property type="match status" value="1"/>
</dbReference>
<dbReference type="Gene3D" id="3.30.240.20">
    <property type="entry name" value="bsu07140 like domains"/>
    <property type="match status" value="1"/>
</dbReference>
<evidence type="ECO:0000256" key="6">
    <source>
        <dbReference type="ARBA" id="ARBA00023136"/>
    </source>
</evidence>
<evidence type="ECO:0000313" key="10">
    <source>
        <dbReference type="EMBL" id="NMP21097.1"/>
    </source>
</evidence>
<dbReference type="InterPro" id="IPR023090">
    <property type="entry name" value="UPF0702_alpha/beta_dom_sf"/>
</dbReference>
<evidence type="ECO:0000259" key="9">
    <source>
        <dbReference type="Pfam" id="PF20730"/>
    </source>
</evidence>
<proteinExistence type="inferred from homology"/>
<evidence type="ECO:0000256" key="4">
    <source>
        <dbReference type="ARBA" id="ARBA00022692"/>
    </source>
</evidence>
<dbReference type="RefSeq" id="WP_169096100.1">
    <property type="nucleotide sequence ID" value="NZ_JABBVZ010000004.1"/>
</dbReference>
<feature type="transmembrane region" description="Helical" evidence="7">
    <location>
        <begin position="55"/>
        <end position="77"/>
    </location>
</feature>
<feature type="domain" description="YetF-like N-terminal transmembrane" evidence="9">
    <location>
        <begin position="5"/>
        <end position="71"/>
    </location>
</feature>
<dbReference type="EMBL" id="JABBVZ010000004">
    <property type="protein sequence ID" value="NMP21097.1"/>
    <property type="molecule type" value="Genomic_DNA"/>
</dbReference>
<dbReference type="PANTHER" id="PTHR34582">
    <property type="entry name" value="UPF0702 TRANSMEMBRANE PROTEIN YCAP"/>
    <property type="match status" value="1"/>
</dbReference>
<sequence>MTFLFRSLVMFATVFAAIRVLGKRTMANFTPMDRVAGITFGTVAGSTAITQKVPLYGGVLVVAAFAVIAWIIGRAALSFPSLRPLLMGTPRPLVVDGKVSPKDLKKAGMGEKDLEMRLREAKIAGPDQIQVAELEIDGKLGIIPKNS</sequence>
<name>A0A7Y0L162_9FIRM</name>
<dbReference type="PANTHER" id="PTHR34582:SF6">
    <property type="entry name" value="UPF0702 TRANSMEMBRANE PROTEIN YCAP"/>
    <property type="match status" value="1"/>
</dbReference>
<evidence type="ECO:0000256" key="2">
    <source>
        <dbReference type="ARBA" id="ARBA00006448"/>
    </source>
</evidence>
<reference evidence="10 11" key="1">
    <citation type="submission" date="2020-04" db="EMBL/GenBank/DDBJ databases">
        <authorList>
            <person name="Zhang R."/>
            <person name="Schippers A."/>
        </authorList>
    </citation>
    <scope>NUCLEOTIDE SEQUENCE [LARGE SCALE GENOMIC DNA]</scope>
    <source>
        <strain evidence="10 11">DSM 109850</strain>
    </source>
</reference>
<evidence type="ECO:0000256" key="1">
    <source>
        <dbReference type="ARBA" id="ARBA00004651"/>
    </source>
</evidence>
<dbReference type="AlphaFoldDB" id="A0A7Y0L162"/>
<evidence type="ECO:0000256" key="7">
    <source>
        <dbReference type="SAM" id="Phobius"/>
    </source>
</evidence>
<comment type="similarity">
    <text evidence="2">Belongs to the UPF0702 family.</text>
</comment>
<feature type="domain" description="YetF C-terminal" evidence="8">
    <location>
        <begin position="79"/>
        <end position="146"/>
    </location>
</feature>
<dbReference type="GO" id="GO:0005886">
    <property type="term" value="C:plasma membrane"/>
    <property type="evidence" value="ECO:0007669"/>
    <property type="project" value="UniProtKB-SubCell"/>
</dbReference>
<keyword evidence="4 7" id="KW-0812">Transmembrane</keyword>
<dbReference type="Pfam" id="PF04239">
    <property type="entry name" value="DUF421"/>
    <property type="match status" value="1"/>
</dbReference>
<dbReference type="InterPro" id="IPR048454">
    <property type="entry name" value="YetF_N"/>
</dbReference>